<keyword evidence="1" id="KW-0472">Membrane</keyword>
<evidence type="ECO:0000313" key="3">
    <source>
        <dbReference type="Proteomes" id="UP000307768"/>
    </source>
</evidence>
<feature type="transmembrane region" description="Helical" evidence="1">
    <location>
        <begin position="32"/>
        <end position="55"/>
    </location>
</feature>
<name>A0A5Q6RWJ4_9ACTN</name>
<accession>A0A5Q6RWJ4</accession>
<evidence type="ECO:0000256" key="1">
    <source>
        <dbReference type="SAM" id="Phobius"/>
    </source>
</evidence>
<dbReference type="PROSITE" id="PS51257">
    <property type="entry name" value="PROKAR_LIPOPROTEIN"/>
    <property type="match status" value="1"/>
</dbReference>
<keyword evidence="1" id="KW-1133">Transmembrane helix</keyword>
<feature type="transmembrane region" description="Helical" evidence="1">
    <location>
        <begin position="96"/>
        <end position="119"/>
    </location>
</feature>
<feature type="transmembrane region" description="Helical" evidence="1">
    <location>
        <begin position="62"/>
        <end position="84"/>
    </location>
</feature>
<organism evidence="2 3">
    <name type="scientific">Mumia zhuanghuii</name>
    <dbReference type="NCBI Taxonomy" id="2585211"/>
    <lineage>
        <taxon>Bacteria</taxon>
        <taxon>Bacillati</taxon>
        <taxon>Actinomycetota</taxon>
        <taxon>Actinomycetes</taxon>
        <taxon>Propionibacteriales</taxon>
        <taxon>Nocardioidaceae</taxon>
        <taxon>Mumia</taxon>
    </lineage>
</organism>
<evidence type="ECO:0000313" key="2">
    <source>
        <dbReference type="EMBL" id="KAA1422363.1"/>
    </source>
</evidence>
<dbReference type="EMBL" id="VDFQ02000004">
    <property type="protein sequence ID" value="KAA1422363.1"/>
    <property type="molecule type" value="Genomic_DNA"/>
</dbReference>
<protein>
    <recommendedName>
        <fullName evidence="4">Phage holin family protein</fullName>
    </recommendedName>
</protein>
<dbReference type="Proteomes" id="UP000307768">
    <property type="component" value="Unassembled WGS sequence"/>
</dbReference>
<dbReference type="AlphaFoldDB" id="A0A5Q6RWJ4"/>
<proteinExistence type="predicted"/>
<dbReference type="OrthoDB" id="4871734at2"/>
<comment type="caution">
    <text evidence="2">The sequence shown here is derived from an EMBL/GenBank/DDBJ whole genome shotgun (WGS) entry which is preliminary data.</text>
</comment>
<gene>
    <name evidence="2" type="ORF">FE697_014510</name>
</gene>
<reference evidence="2 3" key="1">
    <citation type="submission" date="2019-09" db="EMBL/GenBank/DDBJ databases">
        <title>Mumia zhuanghuii sp. nov. isolated from the intestinal contents of plateau pika (Ochotona curzoniae) in the Qinghai-Tibet plateau of China.</title>
        <authorList>
            <person name="Tian Z."/>
        </authorList>
    </citation>
    <scope>NUCLEOTIDE SEQUENCE [LARGE SCALE GENOMIC DNA]</scope>
    <source>
        <strain evidence="3">350</strain>
    </source>
</reference>
<evidence type="ECO:0008006" key="4">
    <source>
        <dbReference type="Google" id="ProtNLM"/>
    </source>
</evidence>
<sequence>MIRLLLNLLISLVACAIGIVVAGWLLDDMTVSTGGFVTAVVVFAIAQMILSPFILKVAATNAQAFVGGVGIVSTLVALFIATLVGDGISIDGVSTWILAALIVWLVTAVASLLVPFILIKMGVKALQNQK</sequence>
<dbReference type="RefSeq" id="WP_149770314.1">
    <property type="nucleotide sequence ID" value="NZ_VDFQ02000004.1"/>
</dbReference>
<keyword evidence="1" id="KW-0812">Transmembrane</keyword>